<sequence>MAAIRFKEVISSFILNRLENHPSVSLDDFVKENKDFIIQNTNLGDNIEVIWTKRFGTTAKELKVKLTRSTVNWGSLALEYLTKCKQSRDTVSDCSTSEASSYSYSSSLSLSSSAAASAYISSRDYKLSIDDKENIKKMYNSLNTEKMWKLSSGTIVEKIMEKVALACEYEHPAHSLILDPQEASWSEHFTVEELKEIAAHKAPKFQDFPKEMEEYIKSYKTLYDIEELWDHNQAHTFHPKKQADLYWLHQSIINTLELYFYNLLDKGPENSESDLIHRVWRPIYSCFNCTSISVNSGEVMSSASSRRKNANRVLPTITPIERKKLGTRVDLLFRTTVVELGTAEFKRNEDEGSQCLREIGLKCPKAMKDMMVALLETAPTELGNISTHGFQVSGLLMNQLTLTIPEGYVCRVSRLSQPLRYPDSPKQFFRYLYPILKVIWNVKLRMAATLERVNEEQGEVPLSYDYQPQTSEMTIPSCFSPNPTKKRKFNK</sequence>
<protein>
    <submittedName>
        <fullName evidence="1">Uncharacterized protein</fullName>
    </submittedName>
</protein>
<evidence type="ECO:0000313" key="2">
    <source>
        <dbReference type="Proteomes" id="UP000077315"/>
    </source>
</evidence>
<dbReference type="OrthoDB" id="2288255at2759"/>
<accession>A0A167M5E7</accession>
<dbReference type="EMBL" id="KV440984">
    <property type="protein sequence ID" value="OAD71854.1"/>
    <property type="molecule type" value="Genomic_DNA"/>
</dbReference>
<proteinExistence type="predicted"/>
<keyword evidence="2" id="KW-1185">Reference proteome</keyword>
<organism evidence="1 2">
    <name type="scientific">Phycomyces blakesleeanus (strain ATCC 8743b / DSM 1359 / FGSC 10004 / NBRC 33097 / NRRL 1555)</name>
    <dbReference type="NCBI Taxonomy" id="763407"/>
    <lineage>
        <taxon>Eukaryota</taxon>
        <taxon>Fungi</taxon>
        <taxon>Fungi incertae sedis</taxon>
        <taxon>Mucoromycota</taxon>
        <taxon>Mucoromycotina</taxon>
        <taxon>Mucoromycetes</taxon>
        <taxon>Mucorales</taxon>
        <taxon>Phycomycetaceae</taxon>
        <taxon>Phycomyces</taxon>
    </lineage>
</organism>
<dbReference type="InParanoid" id="A0A167M5E7"/>
<reference evidence="2" key="1">
    <citation type="submission" date="2015-06" db="EMBL/GenBank/DDBJ databases">
        <title>Expansion of signal transduction pathways in fungi by whole-genome duplication.</title>
        <authorList>
            <consortium name="DOE Joint Genome Institute"/>
            <person name="Corrochano L.M."/>
            <person name="Kuo A."/>
            <person name="Marcet-Houben M."/>
            <person name="Polaino S."/>
            <person name="Salamov A."/>
            <person name="Villalobos J.M."/>
            <person name="Alvarez M.I."/>
            <person name="Avalos J."/>
            <person name="Benito E.P."/>
            <person name="Benoit I."/>
            <person name="Burger G."/>
            <person name="Camino L.P."/>
            <person name="Canovas D."/>
            <person name="Cerda-Olmedo E."/>
            <person name="Cheng J.-F."/>
            <person name="Dominguez A."/>
            <person name="Elias M."/>
            <person name="Eslava A.P."/>
            <person name="Glaser F."/>
            <person name="Grimwood J."/>
            <person name="Gutierrez G."/>
            <person name="Heitman J."/>
            <person name="Henrissat B."/>
            <person name="Iturriaga E.A."/>
            <person name="Lang B.F."/>
            <person name="Lavin J.L."/>
            <person name="Lee S."/>
            <person name="Li W."/>
            <person name="Lindquist E."/>
            <person name="Lopez-Garcia S."/>
            <person name="Luque E.M."/>
            <person name="Marcos A.T."/>
            <person name="Martin J."/>
            <person name="McCluskey K."/>
            <person name="Medina H.R."/>
            <person name="Miralles-Duran A."/>
            <person name="Miyazaki A."/>
            <person name="Munoz-Torres E."/>
            <person name="Oguiza J.A."/>
            <person name="Ohm R."/>
            <person name="Olmedo M."/>
            <person name="Orejas M."/>
            <person name="Ortiz-Castellanos L."/>
            <person name="Pisabarro A.G."/>
            <person name="Rodriguez-Romero J."/>
            <person name="Ruiz-Herrera J."/>
            <person name="Ruiz-Vazquez R."/>
            <person name="Sanz C."/>
            <person name="Schackwitz W."/>
            <person name="Schmutz J."/>
            <person name="Shahriari M."/>
            <person name="Shelest E."/>
            <person name="Silva-Franco F."/>
            <person name="Soanes D."/>
            <person name="Syed K."/>
            <person name="Tagua V.G."/>
            <person name="Talbot N.J."/>
            <person name="Thon M."/>
            <person name="De vries R.P."/>
            <person name="Wiebenga A."/>
            <person name="Yadav J.S."/>
            <person name="Braun E.L."/>
            <person name="Baker S."/>
            <person name="Garre V."/>
            <person name="Horwitz B."/>
            <person name="Torres-Martinez S."/>
            <person name="Idnurm A."/>
            <person name="Herrera-Estrella A."/>
            <person name="Gabaldon T."/>
            <person name="Grigoriev I.V."/>
        </authorList>
    </citation>
    <scope>NUCLEOTIDE SEQUENCE [LARGE SCALE GENOMIC DNA]</scope>
    <source>
        <strain evidence="2">NRRL 1555(-)</strain>
    </source>
</reference>
<name>A0A167M5E7_PHYB8</name>
<dbReference type="RefSeq" id="XP_018289894.1">
    <property type="nucleotide sequence ID" value="XM_018442868.1"/>
</dbReference>
<evidence type="ECO:0000313" key="1">
    <source>
        <dbReference type="EMBL" id="OAD71854.1"/>
    </source>
</evidence>
<dbReference type="AlphaFoldDB" id="A0A167M5E7"/>
<gene>
    <name evidence="1" type="ORF">PHYBLDRAFT_73502</name>
</gene>
<dbReference type="Proteomes" id="UP000077315">
    <property type="component" value="Unassembled WGS sequence"/>
</dbReference>
<dbReference type="VEuPathDB" id="FungiDB:PHYBLDRAFT_73502"/>
<dbReference type="GeneID" id="29003774"/>